<name>A0A832I6S6_UNCEI</name>
<dbReference type="PROSITE" id="PS51352">
    <property type="entry name" value="THIOREDOXIN_2"/>
    <property type="match status" value="1"/>
</dbReference>
<proteinExistence type="predicted"/>
<gene>
    <name evidence="4" type="ORF">ENR23_09395</name>
</gene>
<dbReference type="EMBL" id="DSQF01000019">
    <property type="protein sequence ID" value="HGZ43623.1"/>
    <property type="molecule type" value="Genomic_DNA"/>
</dbReference>
<dbReference type="Pfam" id="PF13899">
    <property type="entry name" value="Thioredoxin_7"/>
    <property type="match status" value="1"/>
</dbReference>
<dbReference type="PANTHER" id="PTHR15337:SF11">
    <property type="entry name" value="THIOREDOXIN DOMAIN-CONTAINING PROTEIN"/>
    <property type="match status" value="1"/>
</dbReference>
<feature type="chain" id="PRO_5032891401" evidence="2">
    <location>
        <begin position="23"/>
        <end position="168"/>
    </location>
</feature>
<dbReference type="PROSITE" id="PS00194">
    <property type="entry name" value="THIOREDOXIN_1"/>
    <property type="match status" value="1"/>
</dbReference>
<organism evidence="4">
    <name type="scientific">Eiseniibacteriota bacterium</name>
    <dbReference type="NCBI Taxonomy" id="2212470"/>
    <lineage>
        <taxon>Bacteria</taxon>
        <taxon>Candidatus Eiseniibacteriota</taxon>
    </lineage>
</organism>
<dbReference type="Gene3D" id="3.40.30.10">
    <property type="entry name" value="Glutaredoxin"/>
    <property type="match status" value="1"/>
</dbReference>
<dbReference type="AlphaFoldDB" id="A0A832I6S6"/>
<dbReference type="InterPro" id="IPR013766">
    <property type="entry name" value="Thioredoxin_domain"/>
</dbReference>
<keyword evidence="1 2" id="KW-0732">Signal</keyword>
<dbReference type="InterPro" id="IPR036249">
    <property type="entry name" value="Thioredoxin-like_sf"/>
</dbReference>
<evidence type="ECO:0000256" key="2">
    <source>
        <dbReference type="SAM" id="SignalP"/>
    </source>
</evidence>
<sequence length="168" mass="18382">MRLAAVVLALSLAASAAPGAGAADFRWRSFSEGYAEAQATGRPMLVDVYTDWCGWCKRMDRDVYTKPEVRAALAAWFVPIKLNAESPEAARFEGRAFTARTLAQHFGVSGYPTTLFLRSSGAPITRVPGYVPAERFALILRYIGEDHIGRGVKWDAFERAAQAKGAPR</sequence>
<evidence type="ECO:0000259" key="3">
    <source>
        <dbReference type="PROSITE" id="PS51352"/>
    </source>
</evidence>
<accession>A0A832I6S6</accession>
<evidence type="ECO:0000256" key="1">
    <source>
        <dbReference type="ARBA" id="ARBA00022729"/>
    </source>
</evidence>
<feature type="signal peptide" evidence="2">
    <location>
        <begin position="1"/>
        <end position="22"/>
    </location>
</feature>
<reference evidence="4" key="1">
    <citation type="journal article" date="2020" name="mSystems">
        <title>Genome- and Community-Level Interaction Insights into Carbon Utilization and Element Cycling Functions of Hydrothermarchaeota in Hydrothermal Sediment.</title>
        <authorList>
            <person name="Zhou Z."/>
            <person name="Liu Y."/>
            <person name="Xu W."/>
            <person name="Pan J."/>
            <person name="Luo Z.H."/>
            <person name="Li M."/>
        </authorList>
    </citation>
    <scope>NUCLEOTIDE SEQUENCE [LARGE SCALE GENOMIC DNA]</scope>
    <source>
        <strain evidence="4">SpSt-381</strain>
    </source>
</reference>
<dbReference type="PANTHER" id="PTHR15337">
    <property type="entry name" value="ANTERIOR GRADIENT PROTEIN-RELATED"/>
    <property type="match status" value="1"/>
</dbReference>
<dbReference type="InterPro" id="IPR051099">
    <property type="entry name" value="AGR/TXD"/>
</dbReference>
<dbReference type="InterPro" id="IPR017937">
    <property type="entry name" value="Thioredoxin_CS"/>
</dbReference>
<feature type="domain" description="Thioredoxin" evidence="3">
    <location>
        <begin position="16"/>
        <end position="145"/>
    </location>
</feature>
<dbReference type="SUPFAM" id="SSF52833">
    <property type="entry name" value="Thioredoxin-like"/>
    <property type="match status" value="1"/>
</dbReference>
<protein>
    <submittedName>
        <fullName evidence="4">DUF255 domain-containing protein</fullName>
    </submittedName>
</protein>
<evidence type="ECO:0000313" key="4">
    <source>
        <dbReference type="EMBL" id="HGZ43623.1"/>
    </source>
</evidence>
<comment type="caution">
    <text evidence="4">The sequence shown here is derived from an EMBL/GenBank/DDBJ whole genome shotgun (WGS) entry which is preliminary data.</text>
</comment>